<organism evidence="7 8">
    <name type="scientific">Lachancea quebecensis</name>
    <dbReference type="NCBI Taxonomy" id="1654605"/>
    <lineage>
        <taxon>Eukaryota</taxon>
        <taxon>Fungi</taxon>
        <taxon>Dikarya</taxon>
        <taxon>Ascomycota</taxon>
        <taxon>Saccharomycotina</taxon>
        <taxon>Saccharomycetes</taxon>
        <taxon>Saccharomycetales</taxon>
        <taxon>Saccharomycetaceae</taxon>
        <taxon>Lachancea</taxon>
    </lineage>
</organism>
<proteinExistence type="predicted"/>
<comment type="subcellular location">
    <subcellularLocation>
        <location evidence="1">Peroxisome membrane</location>
        <topology evidence="1">Multi-pass membrane protein</topology>
    </subcellularLocation>
</comment>
<accession>A0A0P1KUI9</accession>
<keyword evidence="4" id="KW-0472">Membrane</keyword>
<reference evidence="8" key="1">
    <citation type="submission" date="2015-10" db="EMBL/GenBank/DDBJ databases">
        <authorList>
            <person name="Devillers H."/>
        </authorList>
    </citation>
    <scope>NUCLEOTIDE SEQUENCE [LARGE SCALE GENOMIC DNA]</scope>
</reference>
<dbReference type="EMBL" id="LN890553">
    <property type="protein sequence ID" value="CUS23931.1"/>
    <property type="molecule type" value="Genomic_DNA"/>
</dbReference>
<evidence type="ECO:0000256" key="4">
    <source>
        <dbReference type="ARBA" id="ARBA00023136"/>
    </source>
</evidence>
<evidence type="ECO:0000256" key="1">
    <source>
        <dbReference type="ARBA" id="ARBA00004585"/>
    </source>
</evidence>
<dbReference type="Proteomes" id="UP000236544">
    <property type="component" value="Unassembled WGS sequence"/>
</dbReference>
<evidence type="ECO:0000313" key="8">
    <source>
        <dbReference type="Proteomes" id="UP000236544"/>
    </source>
</evidence>
<dbReference type="InterPro" id="IPR010482">
    <property type="entry name" value="TECPR1-like_DysF"/>
</dbReference>
<evidence type="ECO:0000256" key="3">
    <source>
        <dbReference type="ARBA" id="ARBA00022989"/>
    </source>
</evidence>
<dbReference type="OrthoDB" id="5586090at2759"/>
<dbReference type="GO" id="GO:0007031">
    <property type="term" value="P:peroxisome organization"/>
    <property type="evidence" value="ECO:0007669"/>
    <property type="project" value="TreeGrafter"/>
</dbReference>
<keyword evidence="5" id="KW-0576">Peroxisome</keyword>
<evidence type="ECO:0000313" key="7">
    <source>
        <dbReference type="EMBL" id="CUS23931.1"/>
    </source>
</evidence>
<keyword evidence="2" id="KW-0812">Transmembrane</keyword>
<dbReference type="GO" id="GO:0005778">
    <property type="term" value="C:peroxisomal membrane"/>
    <property type="evidence" value="ECO:0007669"/>
    <property type="project" value="UniProtKB-SubCell"/>
</dbReference>
<evidence type="ECO:0000256" key="2">
    <source>
        <dbReference type="ARBA" id="ARBA00022692"/>
    </source>
</evidence>
<dbReference type="PANTHER" id="PTHR31679:SF3">
    <property type="entry name" value="PEROXISOMAL MEMBRANE PROTEIN PEX32"/>
    <property type="match status" value="1"/>
</dbReference>
<keyword evidence="3" id="KW-1133">Transmembrane helix</keyword>
<dbReference type="PANTHER" id="PTHR31679">
    <property type="entry name" value="PEROXISOMAL MEMBRANE PROTEIN PEX30-RELATED"/>
    <property type="match status" value="1"/>
</dbReference>
<evidence type="ECO:0000256" key="5">
    <source>
        <dbReference type="ARBA" id="ARBA00023140"/>
    </source>
</evidence>
<gene>
    <name evidence="7" type="ORF">LAQU0_S12e03246g</name>
</gene>
<dbReference type="SMART" id="SM00693">
    <property type="entry name" value="DysFN"/>
    <property type="match status" value="1"/>
</dbReference>
<feature type="domain" description="Peroxin/Ferlin" evidence="6">
    <location>
        <begin position="282"/>
        <end position="348"/>
    </location>
</feature>
<sequence length="389" mass="45171">MPLRAGRFHAKLVQIQGQKTALTFATAPQISWTLHRLYPLLLILDGILSNILWCCEDVCLPFIHSVLLVLCTNVLTVQDEASLARRAVQSWLGTMSCIFLLLSSVYYISSVLHELNADEPPTLEDIIVMMETVVYKLEVIREDLSEPLKMSSRELMTVLLFITPVHWLLMKYLFSSNDYLVFLVLFCCVYHSSWCQCTLRLLWRSLYVRQLLSLVCGRTRDAGGLGQMVFYAVVDPGIQVPRYNSPLEDLSSSLFSSRVRKALDGIYDPDLVSKHSSTPVSVKVVEFRIDENQRKWPLDGWTHNMLPYERPKFTASQFPDRVECTSPWEFQESLGREWCWLDDAWKPEPWLYCDTHWITRGDSDSLECYTRKRVWKRRAFQHLRTEGVL</sequence>
<protein>
    <submittedName>
        <fullName evidence="7">LAQU0S12e03246g1_1</fullName>
    </submittedName>
</protein>
<dbReference type="InterPro" id="IPR052646">
    <property type="entry name" value="Peroxisomal_PEX28-32"/>
</dbReference>
<dbReference type="InterPro" id="IPR006614">
    <property type="entry name" value="Peroxin/Ferlin"/>
</dbReference>
<dbReference type="Pfam" id="PF06398">
    <property type="entry name" value="Pex24p"/>
    <property type="match status" value="1"/>
</dbReference>
<name>A0A0P1KUI9_9SACH</name>
<evidence type="ECO:0000259" key="6">
    <source>
        <dbReference type="SMART" id="SM00693"/>
    </source>
</evidence>
<dbReference type="AlphaFoldDB" id="A0A0P1KUI9"/>
<keyword evidence="8" id="KW-1185">Reference proteome</keyword>